<dbReference type="Pfam" id="PF25512">
    <property type="entry name" value="zf-CCCH_AtC3H23"/>
    <property type="match status" value="1"/>
</dbReference>
<dbReference type="Pfam" id="PF00642">
    <property type="entry name" value="zf-CCCH"/>
    <property type="match status" value="1"/>
</dbReference>
<evidence type="ECO:0000313" key="9">
    <source>
        <dbReference type="Proteomes" id="UP000639772"/>
    </source>
</evidence>
<keyword evidence="1 6" id="KW-0479">Metal-binding</keyword>
<evidence type="ECO:0000256" key="5">
    <source>
        <dbReference type="ARBA" id="ARBA00023125"/>
    </source>
</evidence>
<dbReference type="PROSITE" id="PS50103">
    <property type="entry name" value="ZF_C3H1"/>
    <property type="match status" value="1"/>
</dbReference>
<dbReference type="Proteomes" id="UP000639772">
    <property type="component" value="Chromosome 1"/>
</dbReference>
<dbReference type="InterPro" id="IPR000571">
    <property type="entry name" value="Znf_CCCH"/>
</dbReference>
<feature type="domain" description="C3H1-type" evidence="7">
    <location>
        <begin position="110"/>
        <end position="136"/>
    </location>
</feature>
<protein>
    <recommendedName>
        <fullName evidence="7">C3H1-type domain-containing protein</fullName>
    </recommendedName>
</protein>
<gene>
    <name evidence="8" type="ORF">HPP92_003568</name>
</gene>
<accession>A0A835S3V9</accession>
<organism evidence="8 9">
    <name type="scientific">Vanilla planifolia</name>
    <name type="common">Vanilla</name>
    <dbReference type="NCBI Taxonomy" id="51239"/>
    <lineage>
        <taxon>Eukaryota</taxon>
        <taxon>Viridiplantae</taxon>
        <taxon>Streptophyta</taxon>
        <taxon>Embryophyta</taxon>
        <taxon>Tracheophyta</taxon>
        <taxon>Spermatophyta</taxon>
        <taxon>Magnoliopsida</taxon>
        <taxon>Liliopsida</taxon>
        <taxon>Asparagales</taxon>
        <taxon>Orchidaceae</taxon>
        <taxon>Vanilloideae</taxon>
        <taxon>Vanilleae</taxon>
        <taxon>Vanilla</taxon>
    </lineage>
</organism>
<evidence type="ECO:0000259" key="7">
    <source>
        <dbReference type="PROSITE" id="PS50103"/>
    </source>
</evidence>
<dbReference type="FunFam" id="3.30.1370.210:FF:000009">
    <property type="entry name" value="Zinc finger CCCH domain-containing protein 66"/>
    <property type="match status" value="1"/>
</dbReference>
<evidence type="ECO:0000256" key="3">
    <source>
        <dbReference type="ARBA" id="ARBA00022771"/>
    </source>
</evidence>
<sequence>MMRDGIPRKPTIDIPPWPGFDEHVSLNSTSGDYLIGEAMMAALHRYLPANDLPETEEVDPTLDAYSCDDFRIYEFKIRRCARGRPHDWTECPFAHPGEKARRRDPRKYHYSGAACPEFRKGSCKRGDSCEFAHGVFECWLHPARYRTQPCKDGTACRRRVCFFAHTPRQLRVLPESYDGSPMRQRGMMSFSPPMSPPGDSPPMSPIGTSVRRGSWPVGSPVSEALLSSLRKMQLGELNSLTRSWGTISPSSGLVTAPGFYSLPSSPTTTVASRGVLTGHDELEEEAAAAAVERVESGRALRAKMYERLSKDVGPGRSAGGVSTGSAPDFGWVSELVK</sequence>
<keyword evidence="5" id="KW-0238">DNA-binding</keyword>
<dbReference type="PANTHER" id="PTHR14493:SF155">
    <property type="entry name" value="ZINC FINGER CCCH DOMAIN-CONTAINING PROTEIN 20"/>
    <property type="match status" value="1"/>
</dbReference>
<dbReference type="EMBL" id="JADCNM010000001">
    <property type="protein sequence ID" value="KAG0503496.1"/>
    <property type="molecule type" value="Genomic_DNA"/>
</dbReference>
<dbReference type="OrthoDB" id="410307at2759"/>
<evidence type="ECO:0000256" key="1">
    <source>
        <dbReference type="ARBA" id="ARBA00022723"/>
    </source>
</evidence>
<dbReference type="SMART" id="SM00356">
    <property type="entry name" value="ZnF_C3H1"/>
    <property type="match status" value="2"/>
</dbReference>
<keyword evidence="4 6" id="KW-0862">Zinc</keyword>
<name>A0A835S3V9_VANPL</name>
<evidence type="ECO:0000313" key="8">
    <source>
        <dbReference type="EMBL" id="KAG0503496.1"/>
    </source>
</evidence>
<dbReference type="InterPro" id="IPR057444">
    <property type="entry name" value="Znf-CCCH_AtC3H23-like"/>
</dbReference>
<keyword evidence="2" id="KW-0677">Repeat</keyword>
<evidence type="ECO:0000256" key="6">
    <source>
        <dbReference type="PROSITE-ProRule" id="PRU00723"/>
    </source>
</evidence>
<dbReference type="GO" id="GO:0008270">
    <property type="term" value="F:zinc ion binding"/>
    <property type="evidence" value="ECO:0007669"/>
    <property type="project" value="UniProtKB-KW"/>
</dbReference>
<dbReference type="Gene3D" id="3.30.1370.210">
    <property type="match status" value="1"/>
</dbReference>
<evidence type="ECO:0000256" key="2">
    <source>
        <dbReference type="ARBA" id="ARBA00022737"/>
    </source>
</evidence>
<dbReference type="AlphaFoldDB" id="A0A835S3V9"/>
<reference evidence="8 9" key="1">
    <citation type="journal article" date="2020" name="Nat. Food">
        <title>A phased Vanilla planifolia genome enables genetic improvement of flavour and production.</title>
        <authorList>
            <person name="Hasing T."/>
            <person name="Tang H."/>
            <person name="Brym M."/>
            <person name="Khazi F."/>
            <person name="Huang T."/>
            <person name="Chambers A.H."/>
        </authorList>
    </citation>
    <scope>NUCLEOTIDE SEQUENCE [LARGE SCALE GENOMIC DNA]</scope>
    <source>
        <tissue evidence="8">Leaf</tissue>
    </source>
</reference>
<evidence type="ECO:0000256" key="4">
    <source>
        <dbReference type="ARBA" id="ARBA00022833"/>
    </source>
</evidence>
<dbReference type="GO" id="GO:0003677">
    <property type="term" value="F:DNA binding"/>
    <property type="evidence" value="ECO:0007669"/>
    <property type="project" value="UniProtKB-KW"/>
</dbReference>
<proteinExistence type="predicted"/>
<keyword evidence="3 6" id="KW-0863">Zinc-finger</keyword>
<dbReference type="PANTHER" id="PTHR14493">
    <property type="entry name" value="UNKEMPT FAMILY MEMBER"/>
    <property type="match status" value="1"/>
</dbReference>
<feature type="zinc finger region" description="C3H1-type" evidence="6">
    <location>
        <begin position="110"/>
        <end position="136"/>
    </location>
</feature>
<comment type="caution">
    <text evidence="8">The sequence shown here is derived from an EMBL/GenBank/DDBJ whole genome shotgun (WGS) entry which is preliminary data.</text>
</comment>
<dbReference type="InterPro" id="IPR045234">
    <property type="entry name" value="Unkempt-like"/>
</dbReference>